<protein>
    <submittedName>
        <fullName evidence="19">Transglycosylase domain-containing protein</fullName>
        <ecNumber evidence="19">2.4.-.-</ecNumber>
    </submittedName>
</protein>
<keyword evidence="4" id="KW-0645">Protease</keyword>
<evidence type="ECO:0000256" key="6">
    <source>
        <dbReference type="ARBA" id="ARBA00022679"/>
    </source>
</evidence>
<keyword evidence="10 16" id="KW-0472">Membrane</keyword>
<evidence type="ECO:0000256" key="3">
    <source>
        <dbReference type="ARBA" id="ARBA00022645"/>
    </source>
</evidence>
<comment type="caution">
    <text evidence="19">The sequence shown here is derived from an EMBL/GenBank/DDBJ whole genome shotgun (WGS) entry which is preliminary data.</text>
</comment>
<comment type="subcellular location">
    <subcellularLocation>
        <location evidence="1">Cell membrane</location>
    </subcellularLocation>
</comment>
<dbReference type="EC" id="2.4.-.-" evidence="19"/>
<feature type="domain" description="Glycosyl transferase family 51" evidence="18">
    <location>
        <begin position="75"/>
        <end position="250"/>
    </location>
</feature>
<dbReference type="InterPro" id="IPR001264">
    <property type="entry name" value="Glyco_trans_51"/>
</dbReference>
<keyword evidence="9" id="KW-0573">Peptidoglycan synthesis</keyword>
<evidence type="ECO:0000256" key="12">
    <source>
        <dbReference type="ARBA" id="ARBA00023316"/>
    </source>
</evidence>
<keyword evidence="20" id="KW-1185">Reference proteome</keyword>
<dbReference type="GO" id="GO:0016757">
    <property type="term" value="F:glycosyltransferase activity"/>
    <property type="evidence" value="ECO:0007669"/>
    <property type="project" value="UniProtKB-KW"/>
</dbReference>
<feature type="region of interest" description="Disordered" evidence="15">
    <location>
        <begin position="659"/>
        <end position="696"/>
    </location>
</feature>
<evidence type="ECO:0000256" key="7">
    <source>
        <dbReference type="ARBA" id="ARBA00022801"/>
    </source>
</evidence>
<evidence type="ECO:0000256" key="9">
    <source>
        <dbReference type="ARBA" id="ARBA00022984"/>
    </source>
</evidence>
<evidence type="ECO:0000256" key="14">
    <source>
        <dbReference type="ARBA" id="ARBA00049902"/>
    </source>
</evidence>
<dbReference type="InterPro" id="IPR012338">
    <property type="entry name" value="Beta-lactam/transpept-like"/>
</dbReference>
<evidence type="ECO:0000259" key="18">
    <source>
        <dbReference type="Pfam" id="PF00912"/>
    </source>
</evidence>
<keyword evidence="5 19" id="KW-0328">Glycosyltransferase</keyword>
<dbReference type="Gene3D" id="1.10.3810.10">
    <property type="entry name" value="Biosynthetic peptidoglycan transglycosylase-like"/>
    <property type="match status" value="1"/>
</dbReference>
<evidence type="ECO:0000256" key="2">
    <source>
        <dbReference type="ARBA" id="ARBA00022475"/>
    </source>
</evidence>
<dbReference type="InterPro" id="IPR001460">
    <property type="entry name" value="PCN-bd_Tpept"/>
</dbReference>
<evidence type="ECO:0000313" key="19">
    <source>
        <dbReference type="EMBL" id="MFC5989069.1"/>
    </source>
</evidence>
<dbReference type="InterPro" id="IPR023346">
    <property type="entry name" value="Lysozyme-like_dom_sf"/>
</dbReference>
<evidence type="ECO:0000313" key="20">
    <source>
        <dbReference type="Proteomes" id="UP001596250"/>
    </source>
</evidence>
<evidence type="ECO:0000259" key="17">
    <source>
        <dbReference type="Pfam" id="PF00905"/>
    </source>
</evidence>
<keyword evidence="16" id="KW-0812">Transmembrane</keyword>
<keyword evidence="16" id="KW-1133">Transmembrane helix</keyword>
<feature type="domain" description="Penicillin-binding protein transpeptidase" evidence="17">
    <location>
        <begin position="339"/>
        <end position="608"/>
    </location>
</feature>
<dbReference type="Pfam" id="PF00905">
    <property type="entry name" value="Transpeptidase"/>
    <property type="match status" value="1"/>
</dbReference>
<comment type="catalytic activity">
    <reaction evidence="13">
        <text>Preferential cleavage: (Ac)2-L-Lys-D-Ala-|-D-Ala. Also transpeptidation of peptidyl-alanyl moieties that are N-acyl substituents of D-alanine.</text>
        <dbReference type="EC" id="3.4.16.4"/>
    </reaction>
</comment>
<dbReference type="Gene3D" id="3.40.710.10">
    <property type="entry name" value="DD-peptidase/beta-lactamase superfamily"/>
    <property type="match status" value="1"/>
</dbReference>
<feature type="transmembrane region" description="Helical" evidence="16">
    <location>
        <begin position="34"/>
        <end position="54"/>
    </location>
</feature>
<evidence type="ECO:0000256" key="8">
    <source>
        <dbReference type="ARBA" id="ARBA00022960"/>
    </source>
</evidence>
<dbReference type="PANTHER" id="PTHR32282:SF11">
    <property type="entry name" value="PENICILLIN-BINDING PROTEIN 1B"/>
    <property type="match status" value="1"/>
</dbReference>
<evidence type="ECO:0000256" key="5">
    <source>
        <dbReference type="ARBA" id="ARBA00022676"/>
    </source>
</evidence>
<evidence type="ECO:0000256" key="13">
    <source>
        <dbReference type="ARBA" id="ARBA00034000"/>
    </source>
</evidence>
<keyword evidence="12" id="KW-0961">Cell wall biogenesis/degradation</keyword>
<dbReference type="NCBIfam" id="TIGR02074">
    <property type="entry name" value="PBP_1a_fam"/>
    <property type="match status" value="1"/>
</dbReference>
<accession>A0ABW1IW90</accession>
<name>A0ABW1IW90_9BACL</name>
<keyword evidence="6 19" id="KW-0808">Transferase</keyword>
<sequence>MTELHNTVPEEGSESAPTIPKPNKSFRLLKRCSSFLAFGFIACFLVSGCFLLYLRGQALPVTYIPQTSQIIDINGKVIDEYYSGQNRQLVPLEEISPYLVQATLAIEDQRFFDHFGLDVKGLTRAALVNLQHMDKVQGASTITQQLARNLYLNHEKSWTRKFKEAMYSLQLEMKYSKEEILEMYLNEVYYGHSLYGVQTAAQAYYGKDASELSLAESALLAGVPKGPAYYSPYLNKENAIERQHVILQKMVDLGYITKQEQQQALDEQLEFKPLEGPKPSLAPYFRDYVRSIAVDELGLDEKMFDEGGIKVYTTLDLSMQAAAEEVVAKYMDGAEPQAALVAIDPRNGYIKAMIGGRKYEESTYNRALSGSRQPGSAFKPFVYLTALQHNDFTATHTYKSEPTAFTYDNGKKTYMPSNFANKYPNKEIDLRYAIAHSDNIYAVHTIMDVGAEEVVKTAQALGISSKLRALPSLALGTSPVSPLEMASAYGTIANQGVRMKPIAILKIVDAQGNVLYEAETTHEQVVAPEHAYVLTYLMESVFENGGTGSRVAHLMKRPVAAKTGTTDSDAWMVGFTPELATAVWVGHDKGRVISSAESTLAAPIFAEFTEKALEAIPPKLFPIPENVVHVYIDPESGLLATPDCPDARLEAFVRGTEPSEYCTAHSPEPPAEDPEVTDESQKQRSWLEDLKRWWND</sequence>
<evidence type="ECO:0000256" key="15">
    <source>
        <dbReference type="SAM" id="MobiDB-lite"/>
    </source>
</evidence>
<evidence type="ECO:0000256" key="16">
    <source>
        <dbReference type="SAM" id="Phobius"/>
    </source>
</evidence>
<dbReference type="EMBL" id="JBHSQV010000186">
    <property type="protein sequence ID" value="MFC5989069.1"/>
    <property type="molecule type" value="Genomic_DNA"/>
</dbReference>
<dbReference type="SUPFAM" id="SSF53955">
    <property type="entry name" value="Lysozyme-like"/>
    <property type="match status" value="1"/>
</dbReference>
<reference evidence="20" key="1">
    <citation type="journal article" date="2019" name="Int. J. Syst. Evol. Microbiol.">
        <title>The Global Catalogue of Microorganisms (GCM) 10K type strain sequencing project: providing services to taxonomists for standard genome sequencing and annotation.</title>
        <authorList>
            <consortium name="The Broad Institute Genomics Platform"/>
            <consortium name="The Broad Institute Genome Sequencing Center for Infectious Disease"/>
            <person name="Wu L."/>
            <person name="Ma J."/>
        </authorList>
    </citation>
    <scope>NUCLEOTIDE SEQUENCE [LARGE SCALE GENOMIC DNA]</scope>
    <source>
        <strain evidence="20">CCM 8749</strain>
    </source>
</reference>
<dbReference type="RefSeq" id="WP_379896621.1">
    <property type="nucleotide sequence ID" value="NZ_CBCSCT010000005.1"/>
</dbReference>
<evidence type="ECO:0000256" key="1">
    <source>
        <dbReference type="ARBA" id="ARBA00004236"/>
    </source>
</evidence>
<keyword evidence="11" id="KW-0511">Multifunctional enzyme</keyword>
<evidence type="ECO:0000256" key="11">
    <source>
        <dbReference type="ARBA" id="ARBA00023268"/>
    </source>
</evidence>
<organism evidence="19 20">
    <name type="scientific">Marinicrinis lubricantis</name>
    <dbReference type="NCBI Taxonomy" id="2086470"/>
    <lineage>
        <taxon>Bacteria</taxon>
        <taxon>Bacillati</taxon>
        <taxon>Bacillota</taxon>
        <taxon>Bacilli</taxon>
        <taxon>Bacillales</taxon>
        <taxon>Paenibacillaceae</taxon>
    </lineage>
</organism>
<keyword evidence="2" id="KW-1003">Cell membrane</keyword>
<keyword evidence="8" id="KW-0133">Cell shape</keyword>
<dbReference type="InterPro" id="IPR050396">
    <property type="entry name" value="Glycosyltr_51/Transpeptidase"/>
</dbReference>
<dbReference type="SUPFAM" id="SSF56601">
    <property type="entry name" value="beta-lactamase/transpeptidase-like"/>
    <property type="match status" value="1"/>
</dbReference>
<dbReference type="Pfam" id="PF00912">
    <property type="entry name" value="Transgly"/>
    <property type="match status" value="1"/>
</dbReference>
<gene>
    <name evidence="19" type="ORF">ACFPXP_21910</name>
</gene>
<keyword evidence="3" id="KW-0121">Carboxypeptidase</keyword>
<dbReference type="Proteomes" id="UP001596250">
    <property type="component" value="Unassembled WGS sequence"/>
</dbReference>
<evidence type="ECO:0000256" key="10">
    <source>
        <dbReference type="ARBA" id="ARBA00023136"/>
    </source>
</evidence>
<dbReference type="InterPro" id="IPR036950">
    <property type="entry name" value="PBP_transglycosylase"/>
</dbReference>
<proteinExistence type="predicted"/>
<dbReference type="PANTHER" id="PTHR32282">
    <property type="entry name" value="BINDING PROTEIN TRANSPEPTIDASE, PUTATIVE-RELATED"/>
    <property type="match status" value="1"/>
</dbReference>
<comment type="catalytic activity">
    <reaction evidence="14">
        <text>[GlcNAc-(1-&gt;4)-Mur2Ac(oyl-L-Ala-gamma-D-Glu-L-Lys-D-Ala-D-Ala)](n)-di-trans,octa-cis-undecaprenyl diphosphate + beta-D-GlcNAc-(1-&gt;4)-Mur2Ac(oyl-L-Ala-gamma-D-Glu-L-Lys-D-Ala-D-Ala)-di-trans,octa-cis-undecaprenyl diphosphate = [GlcNAc-(1-&gt;4)-Mur2Ac(oyl-L-Ala-gamma-D-Glu-L-Lys-D-Ala-D-Ala)](n+1)-di-trans,octa-cis-undecaprenyl diphosphate + di-trans,octa-cis-undecaprenyl diphosphate + H(+)</text>
        <dbReference type="Rhea" id="RHEA:23708"/>
        <dbReference type="Rhea" id="RHEA-COMP:9602"/>
        <dbReference type="Rhea" id="RHEA-COMP:9603"/>
        <dbReference type="ChEBI" id="CHEBI:15378"/>
        <dbReference type="ChEBI" id="CHEBI:58405"/>
        <dbReference type="ChEBI" id="CHEBI:60033"/>
        <dbReference type="ChEBI" id="CHEBI:78435"/>
        <dbReference type="EC" id="2.4.99.28"/>
    </reaction>
</comment>
<keyword evidence="7" id="KW-0378">Hydrolase</keyword>
<feature type="compositionally biased region" description="Basic and acidic residues" evidence="15">
    <location>
        <begin position="679"/>
        <end position="696"/>
    </location>
</feature>
<evidence type="ECO:0000256" key="4">
    <source>
        <dbReference type="ARBA" id="ARBA00022670"/>
    </source>
</evidence>